<dbReference type="InterPro" id="IPR003594">
    <property type="entry name" value="HATPase_dom"/>
</dbReference>
<dbReference type="GO" id="GO:0005737">
    <property type="term" value="C:cytoplasm"/>
    <property type="evidence" value="ECO:0007669"/>
    <property type="project" value="UniProtKB-SubCell"/>
</dbReference>
<dbReference type="GO" id="GO:0051539">
    <property type="term" value="F:4 iron, 4 sulfur cluster binding"/>
    <property type="evidence" value="ECO:0007669"/>
    <property type="project" value="UniProtKB-KW"/>
</dbReference>
<keyword evidence="9" id="KW-0479">Metal-binding</keyword>
<evidence type="ECO:0000256" key="11">
    <source>
        <dbReference type="ARBA" id="ARBA00023004"/>
    </source>
</evidence>
<keyword evidence="11" id="KW-0408">Iron</keyword>
<dbReference type="InterPro" id="IPR011712">
    <property type="entry name" value="Sig_transdc_His_kin_sub3_dim/P"/>
</dbReference>
<evidence type="ECO:0000256" key="16">
    <source>
        <dbReference type="SAM" id="Coils"/>
    </source>
</evidence>
<accession>A0A9X2E6T7</accession>
<protein>
    <recommendedName>
        <fullName evidence="5">Oxygen sensor histidine kinase NreB</fullName>
        <ecNumber evidence="4">2.7.13.3</ecNumber>
    </recommendedName>
    <alternativeName>
        <fullName evidence="15">Nitrogen regulation protein B</fullName>
    </alternativeName>
</protein>
<reference evidence="19" key="1">
    <citation type="submission" date="2022-06" db="EMBL/GenBank/DDBJ databases">
        <title>Novel species in genus nocardia.</title>
        <authorList>
            <person name="Li F."/>
        </authorList>
    </citation>
    <scope>NUCLEOTIDE SEQUENCE</scope>
    <source>
        <strain evidence="19">CDC141</strain>
    </source>
</reference>
<gene>
    <name evidence="19" type="ORF">NDR86_17665</name>
</gene>
<dbReference type="PIRSF" id="PIRSF037434">
    <property type="entry name" value="STHK_ChrS"/>
    <property type="match status" value="1"/>
</dbReference>
<sequence length="390" mass="42065">MAVRDHGAERSFFERSISWWHGMCAAVLTATAFAFLISPDELVRHRALGIGLTALMGLAYLVVGHRLLYTDDVRAAVVYAAFSSAAALALLSVGPAGYLALLTVFTQLWAMLPVRWAIALTTALGLCLCLIIVGRIGWTTNAVLLAALTGVLVLGSNVFLGLWIHGIEKESERRKELIAQLRQAHSDLAEAHRREGVLAERERLAAEIHDTLAQAFLSILVQAQAADAVADNDVVRERLALIERTARENLAEARALVAALAPADLRGRTLADALQRIVERLGDDGLATRFTIDGEPRRLPANSEVVLLRGAQEALTNVRKHADASRVDVRLRYGVASATLEVRDDGCGFDPTHATGFGLRGMRARIEQVGGTLAVETEPGAGTTIRLEVP</sequence>
<dbReference type="InterPro" id="IPR036890">
    <property type="entry name" value="HATPase_C_sf"/>
</dbReference>
<keyword evidence="17" id="KW-0812">Transmembrane</keyword>
<feature type="transmembrane region" description="Helical" evidence="17">
    <location>
        <begin position="142"/>
        <end position="164"/>
    </location>
</feature>
<feature type="transmembrane region" description="Helical" evidence="17">
    <location>
        <begin position="116"/>
        <end position="136"/>
    </location>
</feature>
<evidence type="ECO:0000256" key="7">
    <source>
        <dbReference type="ARBA" id="ARBA00022490"/>
    </source>
</evidence>
<dbReference type="Pfam" id="PF02518">
    <property type="entry name" value="HATPase_c"/>
    <property type="match status" value="1"/>
</dbReference>
<dbReference type="Gene3D" id="1.20.5.1930">
    <property type="match status" value="1"/>
</dbReference>
<dbReference type="SMART" id="SM00387">
    <property type="entry name" value="HATPase_c"/>
    <property type="match status" value="1"/>
</dbReference>
<feature type="coiled-coil region" evidence="16">
    <location>
        <begin position="167"/>
        <end position="194"/>
    </location>
</feature>
<keyword evidence="6" id="KW-0004">4Fe-4S</keyword>
<dbReference type="Proteomes" id="UP001139157">
    <property type="component" value="Unassembled WGS sequence"/>
</dbReference>
<evidence type="ECO:0000256" key="1">
    <source>
        <dbReference type="ARBA" id="ARBA00000085"/>
    </source>
</evidence>
<keyword evidence="13" id="KW-0411">Iron-sulfur</keyword>
<keyword evidence="16" id="KW-0175">Coiled coil</keyword>
<proteinExistence type="predicted"/>
<dbReference type="GO" id="GO:0046983">
    <property type="term" value="F:protein dimerization activity"/>
    <property type="evidence" value="ECO:0007669"/>
    <property type="project" value="InterPro"/>
</dbReference>
<evidence type="ECO:0000256" key="17">
    <source>
        <dbReference type="SAM" id="Phobius"/>
    </source>
</evidence>
<organism evidence="19 20">
    <name type="scientific">Nocardia pulmonis</name>
    <dbReference type="NCBI Taxonomy" id="2951408"/>
    <lineage>
        <taxon>Bacteria</taxon>
        <taxon>Bacillati</taxon>
        <taxon>Actinomycetota</taxon>
        <taxon>Actinomycetes</taxon>
        <taxon>Mycobacteriales</taxon>
        <taxon>Nocardiaceae</taxon>
        <taxon>Nocardia</taxon>
    </lineage>
</organism>
<comment type="caution">
    <text evidence="19">The sequence shown here is derived from an EMBL/GenBank/DDBJ whole genome shotgun (WGS) entry which is preliminary data.</text>
</comment>
<evidence type="ECO:0000259" key="18">
    <source>
        <dbReference type="PROSITE" id="PS50109"/>
    </source>
</evidence>
<evidence type="ECO:0000256" key="13">
    <source>
        <dbReference type="ARBA" id="ARBA00023014"/>
    </source>
</evidence>
<evidence type="ECO:0000313" key="19">
    <source>
        <dbReference type="EMBL" id="MCM6775304.1"/>
    </source>
</evidence>
<evidence type="ECO:0000256" key="12">
    <source>
        <dbReference type="ARBA" id="ARBA00023012"/>
    </source>
</evidence>
<dbReference type="SUPFAM" id="SSF55874">
    <property type="entry name" value="ATPase domain of HSP90 chaperone/DNA topoisomerase II/histidine kinase"/>
    <property type="match status" value="1"/>
</dbReference>
<dbReference type="GO" id="GO:0046872">
    <property type="term" value="F:metal ion binding"/>
    <property type="evidence" value="ECO:0007669"/>
    <property type="project" value="UniProtKB-KW"/>
</dbReference>
<evidence type="ECO:0000256" key="2">
    <source>
        <dbReference type="ARBA" id="ARBA00001966"/>
    </source>
</evidence>
<evidence type="ECO:0000256" key="4">
    <source>
        <dbReference type="ARBA" id="ARBA00012438"/>
    </source>
</evidence>
<feature type="transmembrane region" description="Helical" evidence="17">
    <location>
        <begin position="75"/>
        <end position="104"/>
    </location>
</feature>
<keyword evidence="12" id="KW-0902">Two-component regulatory system</keyword>
<dbReference type="InterPro" id="IPR005467">
    <property type="entry name" value="His_kinase_dom"/>
</dbReference>
<dbReference type="EMBL" id="JAMRXG010000007">
    <property type="protein sequence ID" value="MCM6775304.1"/>
    <property type="molecule type" value="Genomic_DNA"/>
</dbReference>
<dbReference type="Gene3D" id="3.30.565.10">
    <property type="entry name" value="Histidine kinase-like ATPase, C-terminal domain"/>
    <property type="match status" value="1"/>
</dbReference>
<dbReference type="PROSITE" id="PS50109">
    <property type="entry name" value="HIS_KIN"/>
    <property type="match status" value="1"/>
</dbReference>
<feature type="domain" description="Histidine kinase" evidence="18">
    <location>
        <begin position="307"/>
        <end position="390"/>
    </location>
</feature>
<comment type="cofactor">
    <cofactor evidence="2">
        <name>[4Fe-4S] cluster</name>
        <dbReference type="ChEBI" id="CHEBI:49883"/>
    </cofactor>
</comment>
<keyword evidence="17" id="KW-1133">Transmembrane helix</keyword>
<feature type="transmembrane region" description="Helical" evidence="17">
    <location>
        <begin position="49"/>
        <end position="69"/>
    </location>
</feature>
<dbReference type="AlphaFoldDB" id="A0A9X2E6T7"/>
<keyword evidence="7" id="KW-0963">Cytoplasm</keyword>
<dbReference type="CDD" id="cd16917">
    <property type="entry name" value="HATPase_UhpB-NarQ-NarX-like"/>
    <property type="match status" value="1"/>
</dbReference>
<dbReference type="Pfam" id="PF07730">
    <property type="entry name" value="HisKA_3"/>
    <property type="match status" value="1"/>
</dbReference>
<dbReference type="PANTHER" id="PTHR24421:SF62">
    <property type="entry name" value="SENSORY TRANSDUCTION HISTIDINE KINASE"/>
    <property type="match status" value="1"/>
</dbReference>
<keyword evidence="10 19" id="KW-0418">Kinase</keyword>
<comment type="subcellular location">
    <subcellularLocation>
        <location evidence="3">Cytoplasm</location>
    </subcellularLocation>
</comment>
<evidence type="ECO:0000313" key="20">
    <source>
        <dbReference type="Proteomes" id="UP001139157"/>
    </source>
</evidence>
<dbReference type="RefSeq" id="WP_251913490.1">
    <property type="nucleotide sequence ID" value="NZ_JAMRXG010000007.1"/>
</dbReference>
<evidence type="ECO:0000256" key="8">
    <source>
        <dbReference type="ARBA" id="ARBA00022679"/>
    </source>
</evidence>
<keyword evidence="17" id="KW-0472">Membrane</keyword>
<evidence type="ECO:0000256" key="10">
    <source>
        <dbReference type="ARBA" id="ARBA00022777"/>
    </source>
</evidence>
<dbReference type="InterPro" id="IPR050482">
    <property type="entry name" value="Sensor_HK_TwoCompSys"/>
</dbReference>
<evidence type="ECO:0000256" key="3">
    <source>
        <dbReference type="ARBA" id="ARBA00004496"/>
    </source>
</evidence>
<keyword evidence="8" id="KW-0808">Transferase</keyword>
<keyword evidence="20" id="KW-1185">Reference proteome</keyword>
<comment type="function">
    <text evidence="14">Member of the two-component regulatory system NreB/NreC involved in the control of dissimilatory nitrate/nitrite reduction in response to oxygen. NreB functions as a direct oxygen sensor histidine kinase which is autophosphorylated, in the absence of oxygen, probably at the conserved histidine residue, and transfers its phosphate group probably to a conserved aspartate residue of NreC. NreB/NreC activates the expression of the nitrate (narGHJI) and nitrite (nir) reductase operons, as well as the putative nitrate transporter gene narT.</text>
</comment>
<evidence type="ECO:0000256" key="6">
    <source>
        <dbReference type="ARBA" id="ARBA00022485"/>
    </source>
</evidence>
<dbReference type="InterPro" id="IPR017205">
    <property type="entry name" value="Sig_transdc_His_kinase_ChrS"/>
</dbReference>
<dbReference type="PANTHER" id="PTHR24421">
    <property type="entry name" value="NITRATE/NITRITE SENSOR PROTEIN NARX-RELATED"/>
    <property type="match status" value="1"/>
</dbReference>
<dbReference type="InterPro" id="IPR004358">
    <property type="entry name" value="Sig_transdc_His_kin-like_C"/>
</dbReference>
<dbReference type="PRINTS" id="PR00344">
    <property type="entry name" value="BCTRLSENSOR"/>
</dbReference>
<evidence type="ECO:0000256" key="9">
    <source>
        <dbReference type="ARBA" id="ARBA00022723"/>
    </source>
</evidence>
<evidence type="ECO:0000256" key="14">
    <source>
        <dbReference type="ARBA" id="ARBA00024827"/>
    </source>
</evidence>
<evidence type="ECO:0000256" key="5">
    <source>
        <dbReference type="ARBA" id="ARBA00017322"/>
    </source>
</evidence>
<dbReference type="GO" id="GO:0016020">
    <property type="term" value="C:membrane"/>
    <property type="evidence" value="ECO:0007669"/>
    <property type="project" value="InterPro"/>
</dbReference>
<dbReference type="EC" id="2.7.13.3" evidence="4"/>
<comment type="catalytic activity">
    <reaction evidence="1">
        <text>ATP + protein L-histidine = ADP + protein N-phospho-L-histidine.</text>
        <dbReference type="EC" id="2.7.13.3"/>
    </reaction>
</comment>
<feature type="transmembrane region" description="Helical" evidence="17">
    <location>
        <begin position="19"/>
        <end position="37"/>
    </location>
</feature>
<name>A0A9X2E6T7_9NOCA</name>
<evidence type="ECO:0000256" key="15">
    <source>
        <dbReference type="ARBA" id="ARBA00030800"/>
    </source>
</evidence>
<dbReference type="GO" id="GO:0000155">
    <property type="term" value="F:phosphorelay sensor kinase activity"/>
    <property type="evidence" value="ECO:0007669"/>
    <property type="project" value="InterPro"/>
</dbReference>